<evidence type="ECO:0000313" key="3">
    <source>
        <dbReference type="EMBL" id="MFC6018869.1"/>
    </source>
</evidence>
<dbReference type="Proteomes" id="UP001596203">
    <property type="component" value="Unassembled WGS sequence"/>
</dbReference>
<name>A0ABW1KBA2_9ACTN</name>
<feature type="transmembrane region" description="Helical" evidence="2">
    <location>
        <begin position="6"/>
        <end position="26"/>
    </location>
</feature>
<sequence>MGIDGTLFWVLGAIASGLVALLGILLPRRRPRFAAGPATLHHPRPRRRVVQARDDDSPERDAHPGCGHTPPTGFD</sequence>
<gene>
    <name evidence="3" type="ORF">ACFP2T_22010</name>
</gene>
<accession>A0ABW1KBA2</accession>
<dbReference type="RefSeq" id="WP_377424614.1">
    <property type="nucleotide sequence ID" value="NZ_JBHSPR010000018.1"/>
</dbReference>
<reference evidence="4" key="1">
    <citation type="journal article" date="2019" name="Int. J. Syst. Evol. Microbiol.">
        <title>The Global Catalogue of Microorganisms (GCM) 10K type strain sequencing project: providing services to taxonomists for standard genome sequencing and annotation.</title>
        <authorList>
            <consortium name="The Broad Institute Genomics Platform"/>
            <consortium name="The Broad Institute Genome Sequencing Center for Infectious Disease"/>
            <person name="Wu L."/>
            <person name="Ma J."/>
        </authorList>
    </citation>
    <scope>NUCLEOTIDE SEQUENCE [LARGE SCALE GENOMIC DNA]</scope>
    <source>
        <strain evidence="4">ZS-35-S2</strain>
    </source>
</reference>
<evidence type="ECO:0000256" key="2">
    <source>
        <dbReference type="SAM" id="Phobius"/>
    </source>
</evidence>
<dbReference type="EMBL" id="JBHSPR010000018">
    <property type="protein sequence ID" value="MFC6018869.1"/>
    <property type="molecule type" value="Genomic_DNA"/>
</dbReference>
<evidence type="ECO:0000256" key="1">
    <source>
        <dbReference type="SAM" id="MobiDB-lite"/>
    </source>
</evidence>
<keyword evidence="2" id="KW-1133">Transmembrane helix</keyword>
<keyword evidence="2" id="KW-0812">Transmembrane</keyword>
<feature type="compositionally biased region" description="Basic residues" evidence="1">
    <location>
        <begin position="41"/>
        <end position="50"/>
    </location>
</feature>
<keyword evidence="4" id="KW-1185">Reference proteome</keyword>
<organism evidence="3 4">
    <name type="scientific">Plantactinospora solaniradicis</name>
    <dbReference type="NCBI Taxonomy" id="1723736"/>
    <lineage>
        <taxon>Bacteria</taxon>
        <taxon>Bacillati</taxon>
        <taxon>Actinomycetota</taxon>
        <taxon>Actinomycetes</taxon>
        <taxon>Micromonosporales</taxon>
        <taxon>Micromonosporaceae</taxon>
        <taxon>Plantactinospora</taxon>
    </lineage>
</organism>
<keyword evidence="2" id="KW-0472">Membrane</keyword>
<evidence type="ECO:0000313" key="4">
    <source>
        <dbReference type="Proteomes" id="UP001596203"/>
    </source>
</evidence>
<comment type="caution">
    <text evidence="3">The sequence shown here is derived from an EMBL/GenBank/DDBJ whole genome shotgun (WGS) entry which is preliminary data.</text>
</comment>
<feature type="compositionally biased region" description="Basic and acidic residues" evidence="1">
    <location>
        <begin position="51"/>
        <end position="63"/>
    </location>
</feature>
<proteinExistence type="predicted"/>
<protein>
    <submittedName>
        <fullName evidence="3">Uncharacterized protein</fullName>
    </submittedName>
</protein>
<feature type="region of interest" description="Disordered" evidence="1">
    <location>
        <begin position="34"/>
        <end position="75"/>
    </location>
</feature>